<dbReference type="InterPro" id="IPR011990">
    <property type="entry name" value="TPR-like_helical_dom_sf"/>
</dbReference>
<keyword evidence="2" id="KW-0802">TPR repeat</keyword>
<name>R0K598_EXST2</name>
<feature type="coiled-coil region" evidence="3">
    <location>
        <begin position="306"/>
        <end position="363"/>
    </location>
</feature>
<organism evidence="6 7">
    <name type="scientific">Exserohilum turcicum (strain 28A)</name>
    <name type="common">Northern leaf blight fungus</name>
    <name type="synonym">Setosphaeria turcica</name>
    <dbReference type="NCBI Taxonomy" id="671987"/>
    <lineage>
        <taxon>Eukaryota</taxon>
        <taxon>Fungi</taxon>
        <taxon>Dikarya</taxon>
        <taxon>Ascomycota</taxon>
        <taxon>Pezizomycotina</taxon>
        <taxon>Dothideomycetes</taxon>
        <taxon>Pleosporomycetidae</taxon>
        <taxon>Pleosporales</taxon>
        <taxon>Pleosporineae</taxon>
        <taxon>Pleosporaceae</taxon>
        <taxon>Exserohilum</taxon>
    </lineage>
</organism>
<dbReference type="RefSeq" id="XP_008029222.1">
    <property type="nucleotide sequence ID" value="XM_008031031.1"/>
</dbReference>
<dbReference type="STRING" id="671987.R0K598"/>
<dbReference type="EMBL" id="KB908833">
    <property type="protein sequence ID" value="EOA83532.1"/>
    <property type="molecule type" value="Genomic_DNA"/>
</dbReference>
<evidence type="ECO:0000313" key="6">
    <source>
        <dbReference type="EMBL" id="EOA83532.1"/>
    </source>
</evidence>
<evidence type="ECO:0000256" key="1">
    <source>
        <dbReference type="ARBA" id="ARBA00022737"/>
    </source>
</evidence>
<feature type="domain" description="Tetratricopeptide SHNi-TPR" evidence="5">
    <location>
        <begin position="213"/>
        <end position="250"/>
    </location>
</feature>
<feature type="region of interest" description="Disordered" evidence="4">
    <location>
        <begin position="90"/>
        <end position="165"/>
    </location>
</feature>
<keyword evidence="7" id="KW-1185">Reference proteome</keyword>
<dbReference type="PANTHER" id="PTHR15081:SF1">
    <property type="entry name" value="NUCLEAR AUTOANTIGENIC SPERM PROTEIN"/>
    <property type="match status" value="1"/>
</dbReference>
<protein>
    <recommendedName>
        <fullName evidence="5">Tetratricopeptide SHNi-TPR domain-containing protein</fullName>
    </recommendedName>
</protein>
<proteinExistence type="predicted"/>
<evidence type="ECO:0000256" key="3">
    <source>
        <dbReference type="SAM" id="Coils"/>
    </source>
</evidence>
<accession>R0K598</accession>
<sequence length="458" mass="49893">MADPATEPLATVTETEELPRTKEKLSELSQAASIHYSTKNFPAAAENYANAVEIQAELNGEMAPENAELLFYYGRALYKVAVAKSDVLGNKVAQEEKKNKQPKSKKAAKTETGEGSSTAAAKAEPKTESVQNKPYFQLTGDENWTDSEDEEDDDEGEQEEDDDDFGNAYEIFELARVLYEKQLNALAESDSADKGKGKAELSPAERVIKERIADCHGFLVEISLENERFHDAVADARKSLALQEELYPFEHENVTEAHYSLSLALEFASVSKVREDQTGQSTGAPDTEPGKEDEDGVNWELRKEAADQTDLAIKSLEARLKKEEDALDSDALKPDQKEKQAIIADKKSMLEDLKTRLVDLKSDPTKQQFDTIDSSVFQGLLGGMLGADPATQKAKLAEVAKTANDVSGMVKKKAKAPVAAASSASSASASKDSGSSKRKLEVEDSGADEKRAKTEEPA</sequence>
<dbReference type="OrthoDB" id="5587616at2759"/>
<feature type="compositionally biased region" description="Acidic residues" evidence="4">
    <location>
        <begin position="143"/>
        <end position="165"/>
    </location>
</feature>
<dbReference type="InterPro" id="IPR019544">
    <property type="entry name" value="Tetratricopeptide_SHNi-TPR_dom"/>
</dbReference>
<evidence type="ECO:0000256" key="4">
    <source>
        <dbReference type="SAM" id="MobiDB-lite"/>
    </source>
</evidence>
<feature type="region of interest" description="Disordered" evidence="4">
    <location>
        <begin position="406"/>
        <end position="458"/>
    </location>
</feature>
<dbReference type="PANTHER" id="PTHR15081">
    <property type="entry name" value="NUCLEAR AUTOANTIGENIC SPERM PROTEIN NASP -RELATED"/>
    <property type="match status" value="1"/>
</dbReference>
<dbReference type="Pfam" id="PF10516">
    <property type="entry name" value="SHNi-TPR"/>
    <property type="match status" value="1"/>
</dbReference>
<dbReference type="GO" id="GO:0042393">
    <property type="term" value="F:histone binding"/>
    <property type="evidence" value="ECO:0007669"/>
    <property type="project" value="TreeGrafter"/>
</dbReference>
<keyword evidence="1" id="KW-0677">Repeat</keyword>
<dbReference type="GO" id="GO:0006335">
    <property type="term" value="P:DNA replication-dependent chromatin assembly"/>
    <property type="evidence" value="ECO:0007669"/>
    <property type="project" value="TreeGrafter"/>
</dbReference>
<feature type="compositionally biased region" description="Low complexity" evidence="4">
    <location>
        <begin position="416"/>
        <end position="433"/>
    </location>
</feature>
<evidence type="ECO:0000313" key="7">
    <source>
        <dbReference type="Proteomes" id="UP000016935"/>
    </source>
</evidence>
<reference evidence="6 7" key="1">
    <citation type="journal article" date="2012" name="PLoS Pathog.">
        <title>Diverse lifestyles and strategies of plant pathogenesis encoded in the genomes of eighteen Dothideomycetes fungi.</title>
        <authorList>
            <person name="Ohm R.A."/>
            <person name="Feau N."/>
            <person name="Henrissat B."/>
            <person name="Schoch C.L."/>
            <person name="Horwitz B.A."/>
            <person name="Barry K.W."/>
            <person name="Condon B.J."/>
            <person name="Copeland A.C."/>
            <person name="Dhillon B."/>
            <person name="Glaser F."/>
            <person name="Hesse C.N."/>
            <person name="Kosti I."/>
            <person name="LaButti K."/>
            <person name="Lindquist E.A."/>
            <person name="Lucas S."/>
            <person name="Salamov A.A."/>
            <person name="Bradshaw R.E."/>
            <person name="Ciuffetti L."/>
            <person name="Hamelin R.C."/>
            <person name="Kema G.H.J."/>
            <person name="Lawrence C."/>
            <person name="Scott J.A."/>
            <person name="Spatafora J.W."/>
            <person name="Turgeon B.G."/>
            <person name="de Wit P.J.G.M."/>
            <person name="Zhong S."/>
            <person name="Goodwin S.B."/>
            <person name="Grigoriev I.V."/>
        </authorList>
    </citation>
    <scope>NUCLEOTIDE SEQUENCE [LARGE SCALE GENOMIC DNA]</scope>
    <source>
        <strain evidence="7">28A</strain>
    </source>
</reference>
<feature type="region of interest" description="Disordered" evidence="4">
    <location>
        <begin position="274"/>
        <end position="298"/>
    </location>
</feature>
<feature type="compositionally biased region" description="Basic and acidic residues" evidence="4">
    <location>
        <begin position="434"/>
        <end position="458"/>
    </location>
</feature>
<dbReference type="HOGENOM" id="CLU_028900_1_0_1"/>
<dbReference type="GO" id="GO:0005654">
    <property type="term" value="C:nucleoplasm"/>
    <property type="evidence" value="ECO:0007669"/>
    <property type="project" value="TreeGrafter"/>
</dbReference>
<dbReference type="InterPro" id="IPR051730">
    <property type="entry name" value="NASP-like"/>
</dbReference>
<evidence type="ECO:0000256" key="2">
    <source>
        <dbReference type="ARBA" id="ARBA00022803"/>
    </source>
</evidence>
<dbReference type="Gene3D" id="1.25.40.10">
    <property type="entry name" value="Tetratricopeptide repeat domain"/>
    <property type="match status" value="1"/>
</dbReference>
<dbReference type="Proteomes" id="UP000016935">
    <property type="component" value="Unassembled WGS sequence"/>
</dbReference>
<dbReference type="GeneID" id="19399269"/>
<reference evidence="6 7" key="2">
    <citation type="journal article" date="2013" name="PLoS Genet.">
        <title>Comparative genome structure, secondary metabolite, and effector coding capacity across Cochliobolus pathogens.</title>
        <authorList>
            <person name="Condon B.J."/>
            <person name="Leng Y."/>
            <person name="Wu D."/>
            <person name="Bushley K.E."/>
            <person name="Ohm R.A."/>
            <person name="Otillar R."/>
            <person name="Martin J."/>
            <person name="Schackwitz W."/>
            <person name="Grimwood J."/>
            <person name="MohdZainudin N."/>
            <person name="Xue C."/>
            <person name="Wang R."/>
            <person name="Manning V.A."/>
            <person name="Dhillon B."/>
            <person name="Tu Z.J."/>
            <person name="Steffenson B.J."/>
            <person name="Salamov A."/>
            <person name="Sun H."/>
            <person name="Lowry S."/>
            <person name="LaButti K."/>
            <person name="Han J."/>
            <person name="Copeland A."/>
            <person name="Lindquist E."/>
            <person name="Barry K."/>
            <person name="Schmutz J."/>
            <person name="Baker S.E."/>
            <person name="Ciuffetti L.M."/>
            <person name="Grigoriev I.V."/>
            <person name="Zhong S."/>
            <person name="Turgeon B.G."/>
        </authorList>
    </citation>
    <scope>NUCLEOTIDE SEQUENCE [LARGE SCALE GENOMIC DNA]</scope>
    <source>
        <strain evidence="7">28A</strain>
    </source>
</reference>
<gene>
    <name evidence="6" type="ORF">SETTUDRAFT_164865</name>
</gene>
<feature type="compositionally biased region" description="Basic and acidic residues" evidence="4">
    <location>
        <begin position="17"/>
        <end position="26"/>
    </location>
</feature>
<evidence type="ECO:0000259" key="5">
    <source>
        <dbReference type="Pfam" id="PF10516"/>
    </source>
</evidence>
<dbReference type="GO" id="GO:0034080">
    <property type="term" value="P:CENP-A containing chromatin assembly"/>
    <property type="evidence" value="ECO:0007669"/>
    <property type="project" value="TreeGrafter"/>
</dbReference>
<keyword evidence="3" id="KW-0175">Coiled coil</keyword>
<dbReference type="eggNOG" id="KOG4563">
    <property type="taxonomic scope" value="Eukaryota"/>
</dbReference>
<dbReference type="AlphaFoldDB" id="R0K598"/>
<feature type="region of interest" description="Disordered" evidence="4">
    <location>
        <begin position="1"/>
        <end position="26"/>
    </location>
</feature>